<accession>A0A0E9PRN9</accession>
<evidence type="ECO:0000313" key="1">
    <source>
        <dbReference type="EMBL" id="JAH07266.1"/>
    </source>
</evidence>
<reference evidence="1" key="1">
    <citation type="submission" date="2014-11" db="EMBL/GenBank/DDBJ databases">
        <authorList>
            <person name="Amaro Gonzalez C."/>
        </authorList>
    </citation>
    <scope>NUCLEOTIDE SEQUENCE</scope>
</reference>
<dbReference type="AlphaFoldDB" id="A0A0E9PRN9"/>
<dbReference type="EMBL" id="GBXM01101311">
    <property type="protein sequence ID" value="JAH07266.1"/>
    <property type="molecule type" value="Transcribed_RNA"/>
</dbReference>
<sequence length="30" mass="3541">MCLMMWFHQILSQCGQAAGVYYYLLNKISQ</sequence>
<proteinExistence type="predicted"/>
<organism evidence="1">
    <name type="scientific">Anguilla anguilla</name>
    <name type="common">European freshwater eel</name>
    <name type="synonym">Muraena anguilla</name>
    <dbReference type="NCBI Taxonomy" id="7936"/>
    <lineage>
        <taxon>Eukaryota</taxon>
        <taxon>Metazoa</taxon>
        <taxon>Chordata</taxon>
        <taxon>Craniata</taxon>
        <taxon>Vertebrata</taxon>
        <taxon>Euteleostomi</taxon>
        <taxon>Actinopterygii</taxon>
        <taxon>Neopterygii</taxon>
        <taxon>Teleostei</taxon>
        <taxon>Anguilliformes</taxon>
        <taxon>Anguillidae</taxon>
        <taxon>Anguilla</taxon>
    </lineage>
</organism>
<name>A0A0E9PRN9_ANGAN</name>
<protein>
    <submittedName>
        <fullName evidence="1">Uncharacterized protein</fullName>
    </submittedName>
</protein>
<reference evidence="1" key="2">
    <citation type="journal article" date="2015" name="Fish Shellfish Immunol.">
        <title>Early steps in the European eel (Anguilla anguilla)-Vibrio vulnificus interaction in the gills: Role of the RtxA13 toxin.</title>
        <authorList>
            <person name="Callol A."/>
            <person name="Pajuelo D."/>
            <person name="Ebbesson L."/>
            <person name="Teles M."/>
            <person name="MacKenzie S."/>
            <person name="Amaro C."/>
        </authorList>
    </citation>
    <scope>NUCLEOTIDE SEQUENCE</scope>
</reference>